<dbReference type="OrthoDB" id="10002984at2"/>
<name>A0A1J0GC60_9CLOT</name>
<dbReference type="Proteomes" id="UP000182569">
    <property type="component" value="Chromosome"/>
</dbReference>
<accession>A0A1J0GC60</accession>
<evidence type="ECO:0008006" key="3">
    <source>
        <dbReference type="Google" id="ProtNLM"/>
    </source>
</evidence>
<protein>
    <recommendedName>
        <fullName evidence="3">NERD domain-containing protein</fullName>
    </recommendedName>
</protein>
<proteinExistence type="predicted"/>
<gene>
    <name evidence="1" type="ORF">A7L45_01835</name>
</gene>
<sequence>MNCYICKKDFESTEGEVICNNCDEAAYLCHAMDVAFEEWQKTLLLEDEFWIGSKVFVKNLIDNADKSLGVVEQAQQILNGIRKQILEHLKLYNKDELIAGLLVIKEAVRRSEIKENRQQFSWNMFNEYLISIKLIEFVLSIPSKEFIGAPIGYLEEGYSNFVSAICLGRIYVILDENIRNSRFLNIKPNSVDELAFKFIETEEMKKYFDEYWIMGEDEKPEDYKIENEFLRAKLSQEGKTPERRKQNINSFIKKEFAFTLDNLQLVSKVVLMEEFREEKDFLSYFKKNLIFNNYVPKLSIFKKSVLIKTLTDNFGDIAFDYIINTFSINKFACDMGEKNEKALELMSVYEVGELIIFGRLDFCQNISAFDKFMNSGHFIEMFKPSIKEDKSIIECQKKLSSYLAYVIADRLNSSSYKLPMERLSSKMGGKLVPRAEINKIQVDGYNILITVGDLDVLALDEKKKIIFLIEIKNYKPAIDSKELFYKDKNKIDKDEVFRKIKSREKIIKDNISTVVKYILGKDEGDYKVKSIFVTSRPNYFACSQNEDIEYISWTNLIKKIQEKKL</sequence>
<dbReference type="RefSeq" id="WP_071611192.1">
    <property type="nucleotide sequence ID" value="NZ_CP015756.1"/>
</dbReference>
<reference evidence="2" key="1">
    <citation type="journal article" date="2016" name="Front. Microbiol.">
        <title>Complete Genome Sequence of Clostridium estertheticum DSM 8809, a Microbe Identified in Spoiled Vacuum Packed Beef.</title>
        <authorList>
            <person name="Yu Z."/>
            <person name="Gunn L."/>
            <person name="Brennan E."/>
            <person name="Reid R."/>
            <person name="Wall P.G."/>
            <person name="Gaora O.P."/>
            <person name="Hurley D."/>
            <person name="Bolton D."/>
            <person name="Fanning S."/>
        </authorList>
    </citation>
    <scope>NUCLEOTIDE SEQUENCE [LARGE SCALE GENOMIC DNA]</scope>
    <source>
        <strain evidence="2">DSM 8809</strain>
    </source>
</reference>
<evidence type="ECO:0000313" key="1">
    <source>
        <dbReference type="EMBL" id="APC38895.1"/>
    </source>
</evidence>
<dbReference type="KEGG" id="ceu:A7L45_01835"/>
<dbReference type="AlphaFoldDB" id="A0A1J0GC60"/>
<keyword evidence="2" id="KW-1185">Reference proteome</keyword>
<organism evidence="1 2">
    <name type="scientific">Clostridium estertheticum subsp. estertheticum</name>
    <dbReference type="NCBI Taxonomy" id="1552"/>
    <lineage>
        <taxon>Bacteria</taxon>
        <taxon>Bacillati</taxon>
        <taxon>Bacillota</taxon>
        <taxon>Clostridia</taxon>
        <taxon>Eubacteriales</taxon>
        <taxon>Clostridiaceae</taxon>
        <taxon>Clostridium</taxon>
    </lineage>
</organism>
<evidence type="ECO:0000313" key="2">
    <source>
        <dbReference type="Proteomes" id="UP000182569"/>
    </source>
</evidence>
<dbReference type="EMBL" id="CP015756">
    <property type="protein sequence ID" value="APC38895.1"/>
    <property type="molecule type" value="Genomic_DNA"/>
</dbReference>